<evidence type="ECO:0000313" key="2">
    <source>
        <dbReference type="Proteomes" id="UP001292094"/>
    </source>
</evidence>
<comment type="caution">
    <text evidence="1">The sequence shown here is derived from an EMBL/GenBank/DDBJ whole genome shotgun (WGS) entry which is preliminary data.</text>
</comment>
<evidence type="ECO:0000313" key="1">
    <source>
        <dbReference type="EMBL" id="KAK4297719.1"/>
    </source>
</evidence>
<dbReference type="EMBL" id="JAWZYT010003580">
    <property type="protein sequence ID" value="KAK4297719.1"/>
    <property type="molecule type" value="Genomic_DNA"/>
</dbReference>
<name>A0AAE1NYG4_9EUCA</name>
<protein>
    <submittedName>
        <fullName evidence="1">Uncharacterized protein</fullName>
    </submittedName>
</protein>
<proteinExistence type="predicted"/>
<organism evidence="1 2">
    <name type="scientific">Petrolisthes manimaculis</name>
    <dbReference type="NCBI Taxonomy" id="1843537"/>
    <lineage>
        <taxon>Eukaryota</taxon>
        <taxon>Metazoa</taxon>
        <taxon>Ecdysozoa</taxon>
        <taxon>Arthropoda</taxon>
        <taxon>Crustacea</taxon>
        <taxon>Multicrustacea</taxon>
        <taxon>Malacostraca</taxon>
        <taxon>Eumalacostraca</taxon>
        <taxon>Eucarida</taxon>
        <taxon>Decapoda</taxon>
        <taxon>Pleocyemata</taxon>
        <taxon>Anomura</taxon>
        <taxon>Galatheoidea</taxon>
        <taxon>Porcellanidae</taxon>
        <taxon>Petrolisthes</taxon>
    </lineage>
</organism>
<dbReference type="AlphaFoldDB" id="A0AAE1NYG4"/>
<reference evidence="1" key="1">
    <citation type="submission" date="2023-11" db="EMBL/GenBank/DDBJ databases">
        <title>Genome assemblies of two species of porcelain crab, Petrolisthes cinctipes and Petrolisthes manimaculis (Anomura: Porcellanidae).</title>
        <authorList>
            <person name="Angst P."/>
        </authorList>
    </citation>
    <scope>NUCLEOTIDE SEQUENCE</scope>
    <source>
        <strain evidence="1">PB745_02</strain>
        <tissue evidence="1">Gill</tissue>
    </source>
</reference>
<gene>
    <name evidence="1" type="ORF">Pmani_029887</name>
</gene>
<dbReference type="Proteomes" id="UP001292094">
    <property type="component" value="Unassembled WGS sequence"/>
</dbReference>
<accession>A0AAE1NYG4</accession>
<sequence>MSCGSWRTVSPDSHSQKFCLITLCPLRLPSTIFYQSALCLLQGHIFCSRVTFLSIIPQAQNGPGRDGTWSGRTDRYNHFPLHIFGDDEGQKVWWWRRKGNSFHKPLLCLTLQRQGLTDRGSSPNQLDFIPLNDTTLQLEGETRGESSLRQTYIAPATPKPN</sequence>
<keyword evidence="2" id="KW-1185">Reference proteome</keyword>